<reference evidence="1" key="1">
    <citation type="journal article" date="2013" name="Environ. Microbiol.">
        <title>Microbiota from the distal guts of lean and obese adolescents exhibit partial functional redundancy besides clear differences in community structure.</title>
        <authorList>
            <person name="Ferrer M."/>
            <person name="Ruiz A."/>
            <person name="Lanza F."/>
            <person name="Haange S.B."/>
            <person name="Oberbach A."/>
            <person name="Till H."/>
            <person name="Bargiela R."/>
            <person name="Campoy C."/>
            <person name="Segura M.T."/>
            <person name="Richter M."/>
            <person name="von Bergen M."/>
            <person name="Seifert J."/>
            <person name="Suarez A."/>
        </authorList>
    </citation>
    <scope>NUCLEOTIDE SEQUENCE</scope>
</reference>
<proteinExistence type="predicted"/>
<sequence length="169" mass="19734">MINNAPISLEVEILAENNKIYKYGFEVLNNAIISEWLYEKRVNKFYEIFDRTNNNIEVKDNKNKLLGLANVDEKTLFLNVFAKIDKNNEDFNNVYNWFIDANYLDLGDPNFENALNNRISLKIIEDKKYKEELLKFIKTFDATIDSINISPNSLEELKNTNGVVKVELV</sequence>
<comment type="caution">
    <text evidence="1">The sequence shown here is derived from an EMBL/GenBank/DDBJ whole genome shotgun (WGS) entry which is preliminary data.</text>
</comment>
<feature type="non-terminal residue" evidence="1">
    <location>
        <position position="169"/>
    </location>
</feature>
<name>K1T6B3_9ZZZZ</name>
<accession>K1T6B3</accession>
<organism evidence="1">
    <name type="scientific">human gut metagenome</name>
    <dbReference type="NCBI Taxonomy" id="408170"/>
    <lineage>
        <taxon>unclassified sequences</taxon>
        <taxon>metagenomes</taxon>
        <taxon>organismal metagenomes</taxon>
    </lineage>
</organism>
<dbReference type="AlphaFoldDB" id="K1T6B3"/>
<evidence type="ECO:0000313" key="1">
    <source>
        <dbReference type="EMBL" id="EKC54951.1"/>
    </source>
</evidence>
<protein>
    <submittedName>
        <fullName evidence="1">Transporter</fullName>
    </submittedName>
</protein>
<dbReference type="EMBL" id="AJWZ01008143">
    <property type="protein sequence ID" value="EKC54951.1"/>
    <property type="molecule type" value="Genomic_DNA"/>
</dbReference>
<gene>
    <name evidence="1" type="ORF">OBE_11802</name>
</gene>